<evidence type="ECO:0000256" key="1">
    <source>
        <dbReference type="ARBA" id="ARBA00023015"/>
    </source>
</evidence>
<dbReference type="Pfam" id="PF12833">
    <property type="entry name" value="HTH_18"/>
    <property type="match status" value="1"/>
</dbReference>
<evidence type="ECO:0000259" key="4">
    <source>
        <dbReference type="PROSITE" id="PS01124"/>
    </source>
</evidence>
<evidence type="ECO:0000313" key="5">
    <source>
        <dbReference type="EMBL" id="MFC5142903.1"/>
    </source>
</evidence>
<gene>
    <name evidence="5" type="ORF">ACFPK1_32085</name>
</gene>
<feature type="domain" description="HTH araC/xylS-type" evidence="4">
    <location>
        <begin position="226"/>
        <end position="328"/>
    </location>
</feature>
<accession>A0ABV9ZRR2</accession>
<name>A0ABV9ZRR2_9PSEU</name>
<protein>
    <submittedName>
        <fullName evidence="5">AraC family transcriptional regulator</fullName>
    </submittedName>
</protein>
<dbReference type="SUPFAM" id="SSF46689">
    <property type="entry name" value="Homeodomain-like"/>
    <property type="match status" value="2"/>
</dbReference>
<comment type="caution">
    <text evidence="5">The sequence shown here is derived from an EMBL/GenBank/DDBJ whole genome shotgun (WGS) entry which is preliminary data.</text>
</comment>
<dbReference type="InterPro" id="IPR035418">
    <property type="entry name" value="AraC-bd_2"/>
</dbReference>
<dbReference type="SMART" id="SM00342">
    <property type="entry name" value="HTH_ARAC"/>
    <property type="match status" value="1"/>
</dbReference>
<dbReference type="PANTHER" id="PTHR46796:SF12">
    <property type="entry name" value="HTH-TYPE DNA-BINDING TRANSCRIPTIONAL ACTIVATOR EUTR"/>
    <property type="match status" value="1"/>
</dbReference>
<dbReference type="InterPro" id="IPR050204">
    <property type="entry name" value="AraC_XylS_family_regulators"/>
</dbReference>
<dbReference type="PANTHER" id="PTHR46796">
    <property type="entry name" value="HTH-TYPE TRANSCRIPTIONAL ACTIVATOR RHAS-RELATED"/>
    <property type="match status" value="1"/>
</dbReference>
<sequence length="331" mass="35803">MNQELPAPPERPLIRTDDLDDLVSRVTDLMSSHTVAPARSGGFVAEVSGVRTPGLSLLEMDYGMAVRLTADPWPSYVAVSLPLAGGMTAQHAGRRVDAVSGRSAVVGAPASELVMDWGEALRLLVLRIDLDALQSFAGRLVTAASPDWPDLRFDPVMDVPEITAALLGQARLMQRVVADTGSGAVNPLVTAQMREQVMSTLLLGQPNSWTAALRHQPESVPHTTVSEAAELMRTHAEEPLTVEGIARAVGLSVRALHAGFRRELDRSPKQYLQQVRLERARSDLVAAETGSGVRVIDVAHRWGFSHPGRFATAYRHHYGEAPAVTLARTLR</sequence>
<keyword evidence="2" id="KW-0238">DNA-binding</keyword>
<dbReference type="EMBL" id="JBHSKG010000030">
    <property type="protein sequence ID" value="MFC5142903.1"/>
    <property type="molecule type" value="Genomic_DNA"/>
</dbReference>
<dbReference type="RefSeq" id="WP_378024992.1">
    <property type="nucleotide sequence ID" value="NZ_JBHSKG010000030.1"/>
</dbReference>
<keyword evidence="1" id="KW-0805">Transcription regulation</keyword>
<organism evidence="5 6">
    <name type="scientific">Actinomycetospora rhizophila</name>
    <dbReference type="NCBI Taxonomy" id="1416876"/>
    <lineage>
        <taxon>Bacteria</taxon>
        <taxon>Bacillati</taxon>
        <taxon>Actinomycetota</taxon>
        <taxon>Actinomycetes</taxon>
        <taxon>Pseudonocardiales</taxon>
        <taxon>Pseudonocardiaceae</taxon>
        <taxon>Actinomycetospora</taxon>
    </lineage>
</organism>
<evidence type="ECO:0000256" key="2">
    <source>
        <dbReference type="ARBA" id="ARBA00023125"/>
    </source>
</evidence>
<keyword evidence="6" id="KW-1185">Reference proteome</keyword>
<proteinExistence type="predicted"/>
<dbReference type="InterPro" id="IPR009057">
    <property type="entry name" value="Homeodomain-like_sf"/>
</dbReference>
<dbReference type="Pfam" id="PF14525">
    <property type="entry name" value="AraC_binding_2"/>
    <property type="match status" value="1"/>
</dbReference>
<evidence type="ECO:0000313" key="6">
    <source>
        <dbReference type="Proteomes" id="UP001596175"/>
    </source>
</evidence>
<dbReference type="Proteomes" id="UP001596175">
    <property type="component" value="Unassembled WGS sequence"/>
</dbReference>
<keyword evidence="3" id="KW-0804">Transcription</keyword>
<dbReference type="InterPro" id="IPR018060">
    <property type="entry name" value="HTH_AraC"/>
</dbReference>
<dbReference type="PROSITE" id="PS01124">
    <property type="entry name" value="HTH_ARAC_FAMILY_2"/>
    <property type="match status" value="1"/>
</dbReference>
<reference evidence="6" key="1">
    <citation type="journal article" date="2019" name="Int. J. Syst. Evol. Microbiol.">
        <title>The Global Catalogue of Microorganisms (GCM) 10K type strain sequencing project: providing services to taxonomists for standard genome sequencing and annotation.</title>
        <authorList>
            <consortium name="The Broad Institute Genomics Platform"/>
            <consortium name="The Broad Institute Genome Sequencing Center for Infectious Disease"/>
            <person name="Wu L."/>
            <person name="Ma J."/>
        </authorList>
    </citation>
    <scope>NUCLEOTIDE SEQUENCE [LARGE SCALE GENOMIC DNA]</scope>
    <source>
        <strain evidence="6">XZYJ18</strain>
    </source>
</reference>
<evidence type="ECO:0000256" key="3">
    <source>
        <dbReference type="ARBA" id="ARBA00023163"/>
    </source>
</evidence>
<dbReference type="Gene3D" id="1.10.10.60">
    <property type="entry name" value="Homeodomain-like"/>
    <property type="match status" value="1"/>
</dbReference>